<gene>
    <name evidence="2" type="ORF">BCR44DRAFT_60041</name>
</gene>
<feature type="compositionally biased region" description="Polar residues" evidence="1">
    <location>
        <begin position="7"/>
        <end position="22"/>
    </location>
</feature>
<feature type="compositionally biased region" description="Low complexity" evidence="1">
    <location>
        <begin position="33"/>
        <end position="47"/>
    </location>
</feature>
<name>A0A1Y2HUZ0_9FUNG</name>
<protein>
    <submittedName>
        <fullName evidence="2">Uncharacterized protein</fullName>
    </submittedName>
</protein>
<keyword evidence="3" id="KW-1185">Reference proteome</keyword>
<comment type="caution">
    <text evidence="2">The sequence shown here is derived from an EMBL/GenBank/DDBJ whole genome shotgun (WGS) entry which is preliminary data.</text>
</comment>
<evidence type="ECO:0000313" key="3">
    <source>
        <dbReference type="Proteomes" id="UP000193411"/>
    </source>
</evidence>
<evidence type="ECO:0000313" key="2">
    <source>
        <dbReference type="EMBL" id="ORZ38319.1"/>
    </source>
</evidence>
<sequence length="890" mass="98850">MLARHTPYTNSDGLHSQLHPRTNPSPSPSPALTDSATDMSSAASSASTVSTSDKIPVELWSLIVSFVAARRGRIGSATRAHDDPYWRRDLLRLAHTCRAAYVAGFSTLWSDLRIEFIRHDMEMTLELAKVENSVEEDRHVEDRLRTVRRLRRRFDLSMVWPASKRRADKELVRRVIEVTECALVAPLCVIGGKPYLASLVENERDQNGAGIAASVKSLWAAHLPLDWDCQVILTSNGLVLTPYPLHHVRHLALNDFDASVDLGTDLFPPNSQSIRRRQSWKHCLPFVLKLPNPLNVQSILFYINSNSTHRLYLELINKYPRATDLDIAFAGDHEHRVSRFTPSAKRIRLHLDGDLDDFGDTPDLFYTEDEQIATSMAAVTLADTEPKPIYPDDALPFAVTVMESRGRTSFLPFDDEEIGMHFLYVLPTLTRLVIDHDFEIDNSDYGNFPIFLPALKEFTICMRIADLIFSHNNLSAHLPAGQVAFPALESFTLVNDLDQTKPSDANAMWPPMIPDIPDGHMPGLSVLHIPSHCRGKPVFCTMRVGWMQGINLDRFLVPNVSMYLADPNHLAQPIVDNEDFGNFVWENAVTVDAAVLLSLVPCRSLRKLVLTMHDSVLNPMQALPGLSWSKTVEDLTLDFSGAREVDPSWVASVSRWPKLRKLTLRVTNATGQVEWISADTTLSLVEELVLDMPDAIIDLSLATGAVFPQLSKLTLNVARANDLSCDMIMTRLSHLNMVNHACPLLVQCLLKCAPPVSACKITCASIAELDPELAAVENLDGTYPQPTTTAGDVNVEWVYTGTEENVRVWYELLHCAPCVFGAAASVSTVTIRVAADMDAVDAELVGRVAKRLVGREHERVKVAVVVEEGFCVEGAVGGLRVHRKVGKMVV</sequence>
<proteinExistence type="predicted"/>
<reference evidence="2 3" key="1">
    <citation type="submission" date="2016-07" db="EMBL/GenBank/DDBJ databases">
        <title>Pervasive Adenine N6-methylation of Active Genes in Fungi.</title>
        <authorList>
            <consortium name="DOE Joint Genome Institute"/>
            <person name="Mondo S.J."/>
            <person name="Dannebaum R.O."/>
            <person name="Kuo R.C."/>
            <person name="Labutti K."/>
            <person name="Haridas S."/>
            <person name="Kuo A."/>
            <person name="Salamov A."/>
            <person name="Ahrendt S.R."/>
            <person name="Lipzen A."/>
            <person name="Sullivan W."/>
            <person name="Andreopoulos W.B."/>
            <person name="Clum A."/>
            <person name="Lindquist E."/>
            <person name="Daum C."/>
            <person name="Ramamoorthy G.K."/>
            <person name="Gryganskyi A."/>
            <person name="Culley D."/>
            <person name="Magnuson J.K."/>
            <person name="James T.Y."/>
            <person name="O'Malley M.A."/>
            <person name="Stajich J.E."/>
            <person name="Spatafora J.W."/>
            <person name="Visel A."/>
            <person name="Grigoriev I.V."/>
        </authorList>
    </citation>
    <scope>NUCLEOTIDE SEQUENCE [LARGE SCALE GENOMIC DNA]</scope>
    <source>
        <strain evidence="2 3">PL171</strain>
    </source>
</reference>
<evidence type="ECO:0000256" key="1">
    <source>
        <dbReference type="SAM" id="MobiDB-lite"/>
    </source>
</evidence>
<dbReference type="AlphaFoldDB" id="A0A1Y2HUZ0"/>
<dbReference type="SUPFAM" id="SSF52058">
    <property type="entry name" value="L domain-like"/>
    <property type="match status" value="1"/>
</dbReference>
<dbReference type="EMBL" id="MCFL01000009">
    <property type="protein sequence ID" value="ORZ38319.1"/>
    <property type="molecule type" value="Genomic_DNA"/>
</dbReference>
<accession>A0A1Y2HUZ0</accession>
<feature type="region of interest" description="Disordered" evidence="1">
    <location>
        <begin position="1"/>
        <end position="47"/>
    </location>
</feature>
<organism evidence="2 3">
    <name type="scientific">Catenaria anguillulae PL171</name>
    <dbReference type="NCBI Taxonomy" id="765915"/>
    <lineage>
        <taxon>Eukaryota</taxon>
        <taxon>Fungi</taxon>
        <taxon>Fungi incertae sedis</taxon>
        <taxon>Blastocladiomycota</taxon>
        <taxon>Blastocladiomycetes</taxon>
        <taxon>Blastocladiales</taxon>
        <taxon>Catenariaceae</taxon>
        <taxon>Catenaria</taxon>
    </lineage>
</organism>
<dbReference type="Proteomes" id="UP000193411">
    <property type="component" value="Unassembled WGS sequence"/>
</dbReference>